<dbReference type="HOGENOM" id="CLU_024647_0_0_1"/>
<dbReference type="InterPro" id="IPR036779">
    <property type="entry name" value="LysM_dom_sf"/>
</dbReference>
<keyword evidence="1" id="KW-1133">Transmembrane helix</keyword>
<dbReference type="SMART" id="SM00257">
    <property type="entry name" value="LysM"/>
    <property type="match status" value="3"/>
</dbReference>
<evidence type="ECO:0000313" key="4">
    <source>
        <dbReference type="Proteomes" id="UP000053328"/>
    </source>
</evidence>
<dbReference type="CDD" id="cd00118">
    <property type="entry name" value="LysM"/>
    <property type="match status" value="3"/>
</dbReference>
<proteinExistence type="predicted"/>
<keyword evidence="4" id="KW-1185">Reference proteome</keyword>
<dbReference type="InterPro" id="IPR018392">
    <property type="entry name" value="LysM"/>
</dbReference>
<dbReference type="SUPFAM" id="SSF53955">
    <property type="entry name" value="Lysozyme-like"/>
    <property type="match status" value="1"/>
</dbReference>
<dbReference type="GeneID" id="27329407"/>
<gene>
    <name evidence="3" type="ORF">PV08_02324</name>
</gene>
<organism evidence="3 4">
    <name type="scientific">Exophiala spinifera</name>
    <dbReference type="NCBI Taxonomy" id="91928"/>
    <lineage>
        <taxon>Eukaryota</taxon>
        <taxon>Fungi</taxon>
        <taxon>Dikarya</taxon>
        <taxon>Ascomycota</taxon>
        <taxon>Pezizomycotina</taxon>
        <taxon>Eurotiomycetes</taxon>
        <taxon>Chaetothyriomycetidae</taxon>
        <taxon>Chaetothyriales</taxon>
        <taxon>Herpotrichiellaceae</taxon>
        <taxon>Exophiala</taxon>
    </lineage>
</organism>
<dbReference type="PROSITE" id="PS51782">
    <property type="entry name" value="LYSM"/>
    <property type="match status" value="3"/>
</dbReference>
<sequence>MLTQNDMRHEQTARPSCLVTILALALNLIIFGAYATASYDSVPTTFITSTLTLARRYDTGNSKNASGGTPYTVVAGDTAYSISTRFGISLSYLTATNDEAHIDNWDFLQPGLVLWIPLPSTPTVASNISTGSPPANTGTIYPDIASITSPGSPPATTGTVYTVQQGDTGEVIASKVNKPFAAISVANPTATWTQLSVGETLEIPQMTTATLSLTSLGGIFLNWTSVTNTAAPTSTDQLPSPSTSGSYTVSSGDTGNIIALKAGLSFEQLSAANPGLNWSALTPGQVLTLPPPPGIQSHSATTPTTTNSPLSLASAVADPGSGLLKLEGALATKQIDLANGRVSAPDVYTFYSGDGSVEAGWPPMSQWLSYDALLHNVKPYIGQNCINNVPGNTPDETTQVLDSIITIANETDVDPRFILAVVMQESNGCVRVATTAVSNANPGLMQSYEGKASCDMNGVPVSPCPQASIYQMIVDGTAAQVDGPTLINALNKAQQLADCEPAQAFYRASRLYNSGLNSLQTSLDLGSETSGTRCYASDIANRLTGWVNGATVCFLR</sequence>
<dbReference type="EMBL" id="KN847493">
    <property type="protein sequence ID" value="KIW18037.1"/>
    <property type="molecule type" value="Genomic_DNA"/>
</dbReference>
<dbReference type="PANTHER" id="PTHR33734">
    <property type="entry name" value="LYSM DOMAIN-CONTAINING GPI-ANCHORED PROTEIN 2"/>
    <property type="match status" value="1"/>
</dbReference>
<keyword evidence="1" id="KW-0812">Transmembrane</keyword>
<evidence type="ECO:0000256" key="1">
    <source>
        <dbReference type="SAM" id="Phobius"/>
    </source>
</evidence>
<keyword evidence="1" id="KW-0472">Membrane</keyword>
<accession>A0A0D1ZZE3</accession>
<evidence type="ECO:0000259" key="2">
    <source>
        <dbReference type="PROSITE" id="PS51782"/>
    </source>
</evidence>
<feature type="domain" description="LysM" evidence="2">
    <location>
        <begin position="159"/>
        <end position="203"/>
    </location>
</feature>
<feature type="domain" description="LysM" evidence="2">
    <location>
        <begin position="69"/>
        <end position="116"/>
    </location>
</feature>
<dbReference type="Gene3D" id="1.10.530.10">
    <property type="match status" value="1"/>
</dbReference>
<dbReference type="Gene3D" id="3.10.350.10">
    <property type="entry name" value="LysM domain"/>
    <property type="match status" value="3"/>
</dbReference>
<dbReference type="RefSeq" id="XP_016238253.1">
    <property type="nucleotide sequence ID" value="XM_016376683.1"/>
</dbReference>
<dbReference type="Proteomes" id="UP000053328">
    <property type="component" value="Unassembled WGS sequence"/>
</dbReference>
<protein>
    <recommendedName>
        <fullName evidence="2">LysM domain-containing protein</fullName>
    </recommendedName>
</protein>
<dbReference type="SUPFAM" id="SSF54106">
    <property type="entry name" value="LysM domain"/>
    <property type="match status" value="3"/>
</dbReference>
<dbReference type="InterPro" id="IPR023346">
    <property type="entry name" value="Lysozyme-like_dom_sf"/>
</dbReference>
<dbReference type="Pfam" id="PF01476">
    <property type="entry name" value="LysM"/>
    <property type="match status" value="3"/>
</dbReference>
<dbReference type="PANTHER" id="PTHR33734:SF22">
    <property type="entry name" value="MEMBRANE-BOUND LYTIC MUREIN TRANSGLYCOSYLASE D"/>
    <property type="match status" value="1"/>
</dbReference>
<evidence type="ECO:0000313" key="3">
    <source>
        <dbReference type="EMBL" id="KIW18037.1"/>
    </source>
</evidence>
<feature type="domain" description="LysM" evidence="2">
    <location>
        <begin position="245"/>
        <end position="289"/>
    </location>
</feature>
<dbReference type="OrthoDB" id="1193027at2759"/>
<feature type="transmembrane region" description="Helical" evidence="1">
    <location>
        <begin position="12"/>
        <end position="35"/>
    </location>
</feature>
<dbReference type="AlphaFoldDB" id="A0A0D1ZZE3"/>
<name>A0A0D1ZZE3_9EURO</name>
<dbReference type="VEuPathDB" id="FungiDB:PV08_02324"/>
<dbReference type="GO" id="GO:0008932">
    <property type="term" value="F:lytic endotransglycosylase activity"/>
    <property type="evidence" value="ECO:0007669"/>
    <property type="project" value="TreeGrafter"/>
</dbReference>
<reference evidence="3 4" key="1">
    <citation type="submission" date="2015-01" db="EMBL/GenBank/DDBJ databases">
        <title>The Genome Sequence of Exophiala spinifera CBS89968.</title>
        <authorList>
            <consortium name="The Broad Institute Genomics Platform"/>
            <person name="Cuomo C."/>
            <person name="de Hoog S."/>
            <person name="Gorbushina A."/>
            <person name="Stielow B."/>
            <person name="Teixiera M."/>
            <person name="Abouelleil A."/>
            <person name="Chapman S.B."/>
            <person name="Priest M."/>
            <person name="Young S.K."/>
            <person name="Wortman J."/>
            <person name="Nusbaum C."/>
            <person name="Birren B."/>
        </authorList>
    </citation>
    <scope>NUCLEOTIDE SEQUENCE [LARGE SCALE GENOMIC DNA]</scope>
    <source>
        <strain evidence="3 4">CBS 89968</strain>
    </source>
</reference>